<comment type="cofactor">
    <cofactor evidence="1 11">
        <name>pyridoxal 5'-phosphate</name>
        <dbReference type="ChEBI" id="CHEBI:597326"/>
    </cofactor>
</comment>
<accession>A0A7X0B4Y6</accession>
<keyword evidence="7 13" id="KW-0808">Transferase</keyword>
<reference evidence="13 14" key="1">
    <citation type="submission" date="2020-08" db="EMBL/GenBank/DDBJ databases">
        <title>Genomic Encyclopedia of Type Strains, Phase IV (KMG-IV): sequencing the most valuable type-strain genomes for metagenomic binning, comparative biology and taxonomic classification.</title>
        <authorList>
            <person name="Goeker M."/>
        </authorList>
    </citation>
    <scope>NUCLEOTIDE SEQUENCE [LARGE SCALE GENOMIC DNA]</scope>
    <source>
        <strain evidence="13 14">DSM 22198</strain>
    </source>
</reference>
<evidence type="ECO:0000256" key="11">
    <source>
        <dbReference type="RuleBase" id="RU003693"/>
    </source>
</evidence>
<evidence type="ECO:0000313" key="14">
    <source>
        <dbReference type="Proteomes" id="UP000539175"/>
    </source>
</evidence>
<dbReference type="GO" id="GO:0004400">
    <property type="term" value="F:histidinol-phosphate transaminase activity"/>
    <property type="evidence" value="ECO:0007669"/>
    <property type="project" value="UniProtKB-EC"/>
</dbReference>
<dbReference type="InterPro" id="IPR004839">
    <property type="entry name" value="Aminotransferase_I/II_large"/>
</dbReference>
<evidence type="ECO:0000256" key="9">
    <source>
        <dbReference type="ARBA" id="ARBA00023102"/>
    </source>
</evidence>
<dbReference type="InterPro" id="IPR001917">
    <property type="entry name" value="Aminotrans_II_pyridoxalP_BS"/>
</dbReference>
<comment type="similarity">
    <text evidence="3">Belongs to the class-II pyridoxal-phosphate-dependent aminotransferase family. Histidinol-phosphate aminotransferase subfamily.</text>
</comment>
<keyword evidence="9" id="KW-0368">Histidine biosynthesis</keyword>
<proteinExistence type="inferred from homology"/>
<dbReference type="RefSeq" id="WP_184807046.1">
    <property type="nucleotide sequence ID" value="NZ_JACIIZ010000018.1"/>
</dbReference>
<organism evidence="13 14">
    <name type="scientific">Nitrospirillum iridis</name>
    <dbReference type="NCBI Taxonomy" id="765888"/>
    <lineage>
        <taxon>Bacteria</taxon>
        <taxon>Pseudomonadati</taxon>
        <taxon>Pseudomonadota</taxon>
        <taxon>Alphaproteobacteria</taxon>
        <taxon>Rhodospirillales</taxon>
        <taxon>Azospirillaceae</taxon>
        <taxon>Nitrospirillum</taxon>
    </lineage>
</organism>
<sequence length="351" mass="37852">MSQARLFDMGDSNLLRLQLSESHWGPSPSVRAALDRERERLHLYPDPSAHILRQSISAFHGVAAEQVLIGNGSDEVLLLLALAYLAKRRIVAVTPGFPGYAISSRLAGAQVEIVQQTELGVGLDDIMTRPRADAAFICHPNNPTGGIVSKSALAAFVAQMDRDRTLAIVDEAYAEFAGADFASAIPFVREGSEIAVLRTFSKAYGLAALRVGYIIAPRAVIAAMEQVRASLPFSVNHLAQVAAHAALSDQAHLGHVQSLTAQSREEFCARLAAMNVPFLRSDTNFVAVGPLPDAGRLTVELERRHGILVRHLKSFGLPNFIRISMPMPDALPRVVNAISLCLAASLNREAV</sequence>
<evidence type="ECO:0000256" key="1">
    <source>
        <dbReference type="ARBA" id="ARBA00001933"/>
    </source>
</evidence>
<dbReference type="GO" id="GO:0000105">
    <property type="term" value="P:L-histidine biosynthetic process"/>
    <property type="evidence" value="ECO:0007669"/>
    <property type="project" value="UniProtKB-KW"/>
</dbReference>
<name>A0A7X0B4Y6_9PROT</name>
<dbReference type="PANTHER" id="PTHR43643">
    <property type="entry name" value="HISTIDINOL-PHOSPHATE AMINOTRANSFERASE 2"/>
    <property type="match status" value="1"/>
</dbReference>
<evidence type="ECO:0000259" key="12">
    <source>
        <dbReference type="Pfam" id="PF00155"/>
    </source>
</evidence>
<dbReference type="SUPFAM" id="SSF53383">
    <property type="entry name" value="PLP-dependent transferases"/>
    <property type="match status" value="1"/>
</dbReference>
<keyword evidence="5 13" id="KW-0032">Aminotransferase</keyword>
<dbReference type="EC" id="2.6.1.9" evidence="4"/>
<dbReference type="InterPro" id="IPR015424">
    <property type="entry name" value="PyrdxlP-dep_Trfase"/>
</dbReference>
<dbReference type="GO" id="GO:0030170">
    <property type="term" value="F:pyridoxal phosphate binding"/>
    <property type="evidence" value="ECO:0007669"/>
    <property type="project" value="InterPro"/>
</dbReference>
<evidence type="ECO:0000313" key="13">
    <source>
        <dbReference type="EMBL" id="MBB6254526.1"/>
    </source>
</evidence>
<comment type="caution">
    <text evidence="13">The sequence shown here is derived from an EMBL/GenBank/DDBJ whole genome shotgun (WGS) entry which is preliminary data.</text>
</comment>
<dbReference type="InterPro" id="IPR015421">
    <property type="entry name" value="PyrdxlP-dep_Trfase_major"/>
</dbReference>
<comment type="catalytic activity">
    <reaction evidence="10">
        <text>L-histidinol phosphate + 2-oxoglutarate = 3-(imidazol-4-yl)-2-oxopropyl phosphate + L-glutamate</text>
        <dbReference type="Rhea" id="RHEA:23744"/>
        <dbReference type="ChEBI" id="CHEBI:16810"/>
        <dbReference type="ChEBI" id="CHEBI:29985"/>
        <dbReference type="ChEBI" id="CHEBI:57766"/>
        <dbReference type="ChEBI" id="CHEBI:57980"/>
        <dbReference type="EC" id="2.6.1.9"/>
    </reaction>
</comment>
<dbReference type="InterPro" id="IPR050106">
    <property type="entry name" value="HistidinolP_aminotransfase"/>
</dbReference>
<dbReference type="PANTHER" id="PTHR43643:SF6">
    <property type="entry name" value="HISTIDINOL-PHOSPHATE AMINOTRANSFERASE"/>
    <property type="match status" value="1"/>
</dbReference>
<evidence type="ECO:0000256" key="3">
    <source>
        <dbReference type="ARBA" id="ARBA00007970"/>
    </source>
</evidence>
<protein>
    <recommendedName>
        <fullName evidence="4">histidinol-phosphate transaminase</fullName>
        <ecNumber evidence="4">2.6.1.9</ecNumber>
    </recommendedName>
</protein>
<gene>
    <name evidence="13" type="ORF">FHS74_005116</name>
</gene>
<comment type="pathway">
    <text evidence="2">Amino-acid biosynthesis; L-histidine biosynthesis; L-histidine from 5-phospho-alpha-D-ribose 1-diphosphate: step 7/9.</text>
</comment>
<evidence type="ECO:0000256" key="8">
    <source>
        <dbReference type="ARBA" id="ARBA00022898"/>
    </source>
</evidence>
<keyword evidence="6" id="KW-0028">Amino-acid biosynthesis</keyword>
<dbReference type="Pfam" id="PF00155">
    <property type="entry name" value="Aminotran_1_2"/>
    <property type="match status" value="1"/>
</dbReference>
<keyword evidence="14" id="KW-1185">Reference proteome</keyword>
<dbReference type="EMBL" id="JACIIZ010000018">
    <property type="protein sequence ID" value="MBB6254526.1"/>
    <property type="molecule type" value="Genomic_DNA"/>
</dbReference>
<evidence type="ECO:0000256" key="10">
    <source>
        <dbReference type="ARBA" id="ARBA00047481"/>
    </source>
</evidence>
<dbReference type="CDD" id="cd00609">
    <property type="entry name" value="AAT_like"/>
    <property type="match status" value="1"/>
</dbReference>
<evidence type="ECO:0000256" key="6">
    <source>
        <dbReference type="ARBA" id="ARBA00022605"/>
    </source>
</evidence>
<dbReference type="PROSITE" id="PS00599">
    <property type="entry name" value="AA_TRANSFER_CLASS_2"/>
    <property type="match status" value="1"/>
</dbReference>
<evidence type="ECO:0000256" key="2">
    <source>
        <dbReference type="ARBA" id="ARBA00005011"/>
    </source>
</evidence>
<dbReference type="Proteomes" id="UP000539175">
    <property type="component" value="Unassembled WGS sequence"/>
</dbReference>
<keyword evidence="8 11" id="KW-0663">Pyridoxal phosphate</keyword>
<dbReference type="InterPro" id="IPR015422">
    <property type="entry name" value="PyrdxlP-dep_Trfase_small"/>
</dbReference>
<evidence type="ECO:0000256" key="5">
    <source>
        <dbReference type="ARBA" id="ARBA00022576"/>
    </source>
</evidence>
<feature type="domain" description="Aminotransferase class I/classII large" evidence="12">
    <location>
        <begin position="23"/>
        <end position="336"/>
    </location>
</feature>
<dbReference type="AlphaFoldDB" id="A0A7X0B4Y6"/>
<dbReference type="Gene3D" id="3.90.1150.10">
    <property type="entry name" value="Aspartate Aminotransferase, domain 1"/>
    <property type="match status" value="1"/>
</dbReference>
<dbReference type="Gene3D" id="3.40.640.10">
    <property type="entry name" value="Type I PLP-dependent aspartate aminotransferase-like (Major domain)"/>
    <property type="match status" value="1"/>
</dbReference>
<evidence type="ECO:0000256" key="7">
    <source>
        <dbReference type="ARBA" id="ARBA00022679"/>
    </source>
</evidence>
<evidence type="ECO:0000256" key="4">
    <source>
        <dbReference type="ARBA" id="ARBA00012748"/>
    </source>
</evidence>